<reference evidence="2 5" key="2">
    <citation type="submission" date="2024-07" db="EMBL/GenBank/DDBJ databases">
        <title>Genomes of novel Serratia strains from suburban soil.</title>
        <authorList>
            <person name="Markert E.X."/>
            <person name="Severe K."/>
            <person name="Severe L."/>
            <person name="Twing K.I."/>
            <person name="Ward L.M."/>
        </authorList>
    </citation>
    <scope>NUCLEOTIDE SEQUENCE [LARGE SCALE GENOMIC DNA]</scope>
    <source>
        <strain evidence="2 5">3C-UT</strain>
    </source>
</reference>
<keyword evidence="1" id="KW-0472">Membrane</keyword>
<accession>A0A2X2GY52</accession>
<evidence type="ECO:0000313" key="2">
    <source>
        <dbReference type="EMBL" id="MEX3171793.1"/>
    </source>
</evidence>
<dbReference type="EMBL" id="JBFQXQ010000001">
    <property type="protein sequence ID" value="MEX3171793.1"/>
    <property type="molecule type" value="Genomic_DNA"/>
</dbReference>
<evidence type="ECO:0000313" key="4">
    <source>
        <dbReference type="Proteomes" id="UP000255529"/>
    </source>
</evidence>
<dbReference type="AlphaFoldDB" id="A0A2X2GY52"/>
<dbReference type="EMBL" id="UGYN01000002">
    <property type="protein sequence ID" value="SUI92999.1"/>
    <property type="molecule type" value="Genomic_DNA"/>
</dbReference>
<keyword evidence="1" id="KW-0812">Transmembrane</keyword>
<gene>
    <name evidence="2" type="ORF">AB4M04_06820</name>
    <name evidence="3" type="ORF">NCTC11544_05686</name>
</gene>
<evidence type="ECO:0000313" key="5">
    <source>
        <dbReference type="Proteomes" id="UP001558101"/>
    </source>
</evidence>
<dbReference type="RefSeq" id="WP_017892602.1">
    <property type="nucleotide sequence ID" value="NZ_CAMIRA010000001.1"/>
</dbReference>
<proteinExistence type="predicted"/>
<sequence length="45" mass="4901">MAKRNGNGVQIALLLLALVILVCGILMITTELGHQVLEEIEDILE</sequence>
<organism evidence="3 4">
    <name type="scientific">Serratia quinivorans</name>
    <dbReference type="NCBI Taxonomy" id="137545"/>
    <lineage>
        <taxon>Bacteria</taxon>
        <taxon>Pseudomonadati</taxon>
        <taxon>Pseudomonadota</taxon>
        <taxon>Gammaproteobacteria</taxon>
        <taxon>Enterobacterales</taxon>
        <taxon>Yersiniaceae</taxon>
        <taxon>Serratia</taxon>
    </lineage>
</organism>
<dbReference type="Proteomes" id="UP000255529">
    <property type="component" value="Unassembled WGS sequence"/>
</dbReference>
<protein>
    <submittedName>
        <fullName evidence="3">Uncharacterized protein</fullName>
    </submittedName>
</protein>
<keyword evidence="5" id="KW-1185">Reference proteome</keyword>
<feature type="transmembrane region" description="Helical" evidence="1">
    <location>
        <begin position="12"/>
        <end position="29"/>
    </location>
</feature>
<dbReference type="Proteomes" id="UP001558101">
    <property type="component" value="Unassembled WGS sequence"/>
</dbReference>
<evidence type="ECO:0000313" key="3">
    <source>
        <dbReference type="EMBL" id="SUI92999.1"/>
    </source>
</evidence>
<name>A0A2X2GY52_9GAMM</name>
<reference evidence="3 4" key="1">
    <citation type="submission" date="2018-06" db="EMBL/GenBank/DDBJ databases">
        <authorList>
            <consortium name="Pathogen Informatics"/>
            <person name="Doyle S."/>
        </authorList>
    </citation>
    <scope>NUCLEOTIDE SEQUENCE [LARGE SCALE GENOMIC DNA]</scope>
    <source>
        <strain evidence="3 4">NCTC11544</strain>
    </source>
</reference>
<evidence type="ECO:0000256" key="1">
    <source>
        <dbReference type="SAM" id="Phobius"/>
    </source>
</evidence>
<keyword evidence="1" id="KW-1133">Transmembrane helix</keyword>
<dbReference type="GeneID" id="54778018"/>